<evidence type="ECO:0000259" key="17">
    <source>
        <dbReference type="Pfam" id="PF00675"/>
    </source>
</evidence>
<feature type="domain" description="Peptidase M16 middle/third" evidence="19">
    <location>
        <begin position="410"/>
        <end position="674"/>
    </location>
</feature>
<gene>
    <name evidence="21" type="ORF">GCU85_09525</name>
</gene>
<dbReference type="InterPro" id="IPR011765">
    <property type="entry name" value="Pept_M16_N"/>
</dbReference>
<dbReference type="AlphaFoldDB" id="A0A6N7EW24"/>
<feature type="domain" description="Coenzyme PQQ synthesis protein F-like C-terminal lobe" evidence="20">
    <location>
        <begin position="782"/>
        <end position="881"/>
    </location>
</feature>
<dbReference type="PANTHER" id="PTHR43690:SF18">
    <property type="entry name" value="INSULIN-DEGRADING ENZYME-RELATED"/>
    <property type="match status" value="1"/>
</dbReference>
<evidence type="ECO:0000256" key="15">
    <source>
        <dbReference type="SAM" id="MobiDB-lite"/>
    </source>
</evidence>
<evidence type="ECO:0000256" key="9">
    <source>
        <dbReference type="ARBA" id="ARBA00022833"/>
    </source>
</evidence>
<name>A0A6N7EW24_9GAMM</name>
<evidence type="ECO:0000259" key="18">
    <source>
        <dbReference type="Pfam" id="PF05193"/>
    </source>
</evidence>
<evidence type="ECO:0000259" key="20">
    <source>
        <dbReference type="Pfam" id="PF22456"/>
    </source>
</evidence>
<comment type="function">
    <text evidence="2">Endopeptidase that degrades small peptides of less than 7 kDa, such as glucagon and insulin.</text>
</comment>
<evidence type="ECO:0000256" key="11">
    <source>
        <dbReference type="ARBA" id="ARBA00029597"/>
    </source>
</evidence>
<evidence type="ECO:0000256" key="5">
    <source>
        <dbReference type="ARBA" id="ARBA00017565"/>
    </source>
</evidence>
<sequence>MQRLKPHLLTGILMLLSTFSQAENTAAVTKSENDTRHYHAMVLANGFKLLLISDENAQRAAAAVDVAVGSGDDPSDFPGLAHFLEHMLFLGTDQYPDADDYIQFVSAHGGNHNAYTAFNRTNYFFDIDPDHLHDGLKRFSRFFVAPRMDAAYVDRERNAVDSEYQSKLKEDGWRKLDVFKQATNPASSYSRFNIGNNDTLPSETVRSALLDFYKQHYHAENMAGVIIGRQDIATLKAWGEALFKDVPTAPEAASEAVSEIASQTNKSTSKTDNSNQAPSLFVAKTLPLMLRSQSVRDEKRLTINFALPYDASNDYSKSLQYISHVIGYEGQHSLLSALKTAGYATELYAGTGQRVNDEVIYEIGAKLTSQGASHPEQVLAIIFSYLDLLRQDTAGAKRYQELATVAKTNFLYQEKSDSIDMVSTAAQRLNRYPVQDVLAIQSIFTGYDREQITRYLAQMVPQKMVVHLSSPDFKSDDKTYYFSVPYQKKSFDLSAFETAVADLPTIAMALPKPNPFIAEKYALNAEKHVSQHEKRASGVEFYYRHDASFNVPRASVQVSLQPQLTLDDRQKTLMALLANVIDEQLTETLYDAAIAGLYGEIRAGETTIGVSLDGYDAKMALLLSDIIQALKTTPIQADVFMRVKAEYRRELTNALRKRPYEQTFTQQNARLMTHSSLPQARLAQIEQVTLQDVEQFRAEFFKSLAVRMLVYGNKTHVQSVAMAEKIETMLAEANLQSAWQKNSAVPLTDSETLTIKVPHNDHAISYFIQSDVGYQARAEAALLVKLLEADFFTQLRTEKQLGYIVFAYPRPIVDRAGIGFTIQSPVASATELQQHIKTFYQAFMPSLEKLTPAQFNNSRQLLKTELQQKPENLHAAASQYWRDIITSDKTENSQYAIAEALDSLELPTFVSRMQTRFGETGKRLVILAEPEETAMKTESSQKTGSSATQ</sequence>
<evidence type="ECO:0000256" key="14">
    <source>
        <dbReference type="RuleBase" id="RU004447"/>
    </source>
</evidence>
<dbReference type="PANTHER" id="PTHR43690">
    <property type="entry name" value="NARDILYSIN"/>
    <property type="match status" value="1"/>
</dbReference>
<dbReference type="FunCoup" id="A0A6N7EW24">
    <property type="interactions" value="311"/>
</dbReference>
<feature type="chain" id="PRO_5026761290" description="Protease 3" evidence="16">
    <location>
        <begin position="23"/>
        <end position="949"/>
    </location>
</feature>
<evidence type="ECO:0000259" key="19">
    <source>
        <dbReference type="Pfam" id="PF16187"/>
    </source>
</evidence>
<dbReference type="RefSeq" id="WP_152810954.1">
    <property type="nucleotide sequence ID" value="NZ_WHNW01000015.1"/>
</dbReference>
<comment type="cofactor">
    <cofactor evidence="1">
        <name>Zn(2+)</name>
        <dbReference type="ChEBI" id="CHEBI:29105"/>
    </cofactor>
</comment>
<keyword evidence="6" id="KW-0645">Protease</keyword>
<reference evidence="21 22" key="1">
    <citation type="submission" date="2019-10" db="EMBL/GenBank/DDBJ databases">
        <title>Cardiobacteriales fam. a chemoheterotrophic member of the order Cardiobacteriales, and proposal of Cardiobacteriales fam. nov.</title>
        <authorList>
            <person name="Wang C."/>
        </authorList>
    </citation>
    <scope>NUCLEOTIDE SEQUENCE [LARGE SCALE GENOMIC DNA]</scope>
    <source>
        <strain evidence="21 22">ML27</strain>
    </source>
</reference>
<evidence type="ECO:0000313" key="21">
    <source>
        <dbReference type="EMBL" id="MPV86964.1"/>
    </source>
</evidence>
<keyword evidence="10" id="KW-0482">Metalloprotease</keyword>
<feature type="domain" description="Peptidase M16 N-terminal" evidence="17">
    <location>
        <begin position="50"/>
        <end position="184"/>
    </location>
</feature>
<dbReference type="InterPro" id="IPR054734">
    <property type="entry name" value="PqqF-like_C_4"/>
</dbReference>
<comment type="similarity">
    <text evidence="3 14">Belongs to the peptidase M16 family.</text>
</comment>
<protein>
    <recommendedName>
        <fullName evidence="5">Protease 3</fullName>
        <ecNumber evidence="4">3.4.24.55</ecNumber>
    </recommendedName>
    <alternativeName>
        <fullName evidence="13">Pitrilysin</fullName>
    </alternativeName>
    <alternativeName>
        <fullName evidence="12">Protease III</fullName>
    </alternativeName>
    <alternativeName>
        <fullName evidence="11">Protease pi</fullName>
    </alternativeName>
</protein>
<dbReference type="Pfam" id="PF00675">
    <property type="entry name" value="Peptidase_M16"/>
    <property type="match status" value="1"/>
</dbReference>
<dbReference type="EMBL" id="WHNW01000015">
    <property type="protein sequence ID" value="MPV86964.1"/>
    <property type="molecule type" value="Genomic_DNA"/>
</dbReference>
<evidence type="ECO:0000256" key="6">
    <source>
        <dbReference type="ARBA" id="ARBA00022670"/>
    </source>
</evidence>
<keyword evidence="16" id="KW-0732">Signal</keyword>
<dbReference type="InParanoid" id="A0A6N7EW24"/>
<dbReference type="Proteomes" id="UP000471298">
    <property type="component" value="Unassembled WGS sequence"/>
</dbReference>
<feature type="compositionally biased region" description="Polar residues" evidence="15">
    <location>
        <begin position="263"/>
        <end position="275"/>
    </location>
</feature>
<dbReference type="GO" id="GO:0005737">
    <property type="term" value="C:cytoplasm"/>
    <property type="evidence" value="ECO:0007669"/>
    <property type="project" value="UniProtKB-ARBA"/>
</dbReference>
<evidence type="ECO:0000256" key="13">
    <source>
        <dbReference type="ARBA" id="ARBA00033450"/>
    </source>
</evidence>
<dbReference type="Gene3D" id="3.30.830.10">
    <property type="entry name" value="Metalloenzyme, LuxS/M16 peptidase-like"/>
    <property type="match status" value="4"/>
</dbReference>
<accession>A0A6N7EW24</accession>
<dbReference type="InterPro" id="IPR001431">
    <property type="entry name" value="Pept_M16_Zn_BS"/>
</dbReference>
<dbReference type="InterPro" id="IPR011249">
    <property type="entry name" value="Metalloenz_LuxS/M16"/>
</dbReference>
<keyword evidence="9" id="KW-0862">Zinc</keyword>
<evidence type="ECO:0000256" key="4">
    <source>
        <dbReference type="ARBA" id="ARBA00012449"/>
    </source>
</evidence>
<dbReference type="PROSITE" id="PS00143">
    <property type="entry name" value="INSULINASE"/>
    <property type="match status" value="1"/>
</dbReference>
<proteinExistence type="inferred from homology"/>
<keyword evidence="7" id="KW-0479">Metal-binding</keyword>
<comment type="caution">
    <text evidence="21">The sequence shown here is derived from an EMBL/GenBank/DDBJ whole genome shotgun (WGS) entry which is preliminary data.</text>
</comment>
<dbReference type="FunFam" id="3.30.830.10:FF:000012">
    <property type="entry name" value="Protease 3"/>
    <property type="match status" value="1"/>
</dbReference>
<dbReference type="GO" id="GO:0006508">
    <property type="term" value="P:proteolysis"/>
    <property type="evidence" value="ECO:0007669"/>
    <property type="project" value="UniProtKB-KW"/>
</dbReference>
<dbReference type="EC" id="3.4.24.55" evidence="4"/>
<evidence type="ECO:0000256" key="8">
    <source>
        <dbReference type="ARBA" id="ARBA00022801"/>
    </source>
</evidence>
<dbReference type="InterPro" id="IPR032632">
    <property type="entry name" value="Peptidase_M16_M"/>
</dbReference>
<feature type="region of interest" description="Disordered" evidence="15">
    <location>
        <begin position="254"/>
        <end position="275"/>
    </location>
</feature>
<dbReference type="GO" id="GO:0004222">
    <property type="term" value="F:metalloendopeptidase activity"/>
    <property type="evidence" value="ECO:0007669"/>
    <property type="project" value="UniProtKB-EC"/>
</dbReference>
<organism evidence="21 22">
    <name type="scientific">Ostreibacterium oceani</name>
    <dbReference type="NCBI Taxonomy" id="2654998"/>
    <lineage>
        <taxon>Bacteria</taxon>
        <taxon>Pseudomonadati</taxon>
        <taxon>Pseudomonadota</taxon>
        <taxon>Gammaproteobacteria</taxon>
        <taxon>Cardiobacteriales</taxon>
        <taxon>Ostreibacteriaceae</taxon>
        <taxon>Ostreibacterium</taxon>
    </lineage>
</organism>
<dbReference type="Pfam" id="PF05193">
    <property type="entry name" value="Peptidase_M16_C"/>
    <property type="match status" value="1"/>
</dbReference>
<dbReference type="InterPro" id="IPR050626">
    <property type="entry name" value="Peptidase_M16"/>
</dbReference>
<keyword evidence="22" id="KW-1185">Reference proteome</keyword>
<dbReference type="GO" id="GO:0046872">
    <property type="term" value="F:metal ion binding"/>
    <property type="evidence" value="ECO:0007669"/>
    <property type="project" value="UniProtKB-KW"/>
</dbReference>
<dbReference type="Pfam" id="PF22456">
    <property type="entry name" value="PqqF-like_C_4"/>
    <property type="match status" value="1"/>
</dbReference>
<feature type="signal peptide" evidence="16">
    <location>
        <begin position="1"/>
        <end position="22"/>
    </location>
</feature>
<dbReference type="InterPro" id="IPR007863">
    <property type="entry name" value="Peptidase_M16_C"/>
</dbReference>
<evidence type="ECO:0000256" key="12">
    <source>
        <dbReference type="ARBA" id="ARBA00031184"/>
    </source>
</evidence>
<dbReference type="SUPFAM" id="SSF63411">
    <property type="entry name" value="LuxS/MPP-like metallohydrolase"/>
    <property type="match status" value="4"/>
</dbReference>
<evidence type="ECO:0000256" key="7">
    <source>
        <dbReference type="ARBA" id="ARBA00022723"/>
    </source>
</evidence>
<dbReference type="Pfam" id="PF16187">
    <property type="entry name" value="Peptidase_M16_M"/>
    <property type="match status" value="1"/>
</dbReference>
<evidence type="ECO:0000256" key="3">
    <source>
        <dbReference type="ARBA" id="ARBA00007261"/>
    </source>
</evidence>
<evidence type="ECO:0000256" key="10">
    <source>
        <dbReference type="ARBA" id="ARBA00023049"/>
    </source>
</evidence>
<keyword evidence="8" id="KW-0378">Hydrolase</keyword>
<evidence type="ECO:0000256" key="2">
    <source>
        <dbReference type="ARBA" id="ARBA00002184"/>
    </source>
</evidence>
<evidence type="ECO:0000313" key="22">
    <source>
        <dbReference type="Proteomes" id="UP000471298"/>
    </source>
</evidence>
<evidence type="ECO:0000256" key="1">
    <source>
        <dbReference type="ARBA" id="ARBA00001947"/>
    </source>
</evidence>
<evidence type="ECO:0000256" key="16">
    <source>
        <dbReference type="SAM" id="SignalP"/>
    </source>
</evidence>
<feature type="domain" description="Peptidase M16 C-terminal" evidence="18">
    <location>
        <begin position="206"/>
        <end position="392"/>
    </location>
</feature>